<feature type="domain" description="Heparinase II/III-like C-terminal" evidence="1">
    <location>
        <begin position="312"/>
        <end position="399"/>
    </location>
</feature>
<dbReference type="Pfam" id="PF07940">
    <property type="entry name" value="Hepar_II_III_C"/>
    <property type="match status" value="1"/>
</dbReference>
<organism evidence="2 3">
    <name type="scientific">Parvularcula bermudensis (strain ATCC BAA-594 / HTCC2503 / KCTC 12087)</name>
    <dbReference type="NCBI Taxonomy" id="314260"/>
    <lineage>
        <taxon>Bacteria</taxon>
        <taxon>Pseudomonadati</taxon>
        <taxon>Pseudomonadota</taxon>
        <taxon>Alphaproteobacteria</taxon>
        <taxon>Parvularculales</taxon>
        <taxon>Parvularculaceae</taxon>
        <taxon>Parvularcula</taxon>
    </lineage>
</organism>
<dbReference type="EMBL" id="CP002156">
    <property type="protein sequence ID" value="ADM08659.1"/>
    <property type="molecule type" value="Genomic_DNA"/>
</dbReference>
<dbReference type="GO" id="GO:0016787">
    <property type="term" value="F:hydrolase activity"/>
    <property type="evidence" value="ECO:0007669"/>
    <property type="project" value="UniProtKB-KW"/>
</dbReference>
<dbReference type="Proteomes" id="UP000001302">
    <property type="component" value="Chromosome"/>
</dbReference>
<proteinExistence type="predicted"/>
<keyword evidence="2" id="KW-0808">Transferase</keyword>
<gene>
    <name evidence="2" type="ordered locus">PB2503_02912</name>
</gene>
<evidence type="ECO:0000313" key="2">
    <source>
        <dbReference type="EMBL" id="ADM08659.1"/>
    </source>
</evidence>
<reference evidence="2 3" key="2">
    <citation type="journal article" date="2011" name="J. Bacteriol.">
        <title>Complete genome sequence of strain HTCC2503T of Parvularcula bermudensis, the type species of the order "Parvularculales" in the class Alphaproteobacteria.</title>
        <authorList>
            <person name="Oh H.M."/>
            <person name="Kang I."/>
            <person name="Vergin K.L."/>
            <person name="Kang D."/>
            <person name="Rhee K.H."/>
            <person name="Giovannoni S.J."/>
            <person name="Cho J.C."/>
        </authorList>
    </citation>
    <scope>NUCLEOTIDE SEQUENCE [LARGE SCALE GENOMIC DNA]</scope>
    <source>
        <strain evidence="3">ATCC BAA-594 / HTCC2503 / KCTC 12087</strain>
    </source>
</reference>
<protein>
    <submittedName>
        <fullName evidence="2">Bifunctional phosphoribosylaminoimidazolecarboxamide formyltransferase/IMP cyclohydrolase</fullName>
    </submittedName>
</protein>
<dbReference type="STRING" id="314260.PB2503_02912"/>
<keyword evidence="2" id="KW-0378">Hydrolase</keyword>
<dbReference type="GO" id="GO:0016740">
    <property type="term" value="F:transferase activity"/>
    <property type="evidence" value="ECO:0007669"/>
    <property type="project" value="UniProtKB-KW"/>
</dbReference>
<keyword evidence="3" id="KW-1185">Reference proteome</keyword>
<reference evidence="3" key="1">
    <citation type="submission" date="2010-08" db="EMBL/GenBank/DDBJ databases">
        <title>Genome sequence of Parvularcula bermudensis HTCC2503.</title>
        <authorList>
            <person name="Kang D.-M."/>
            <person name="Oh H.-M."/>
            <person name="Cho J.-C."/>
        </authorList>
    </citation>
    <scope>NUCLEOTIDE SEQUENCE [LARGE SCALE GENOMIC DNA]</scope>
    <source>
        <strain evidence="3">ATCC BAA-594 / HTCC2503 / KCTC 12087</strain>
    </source>
</reference>
<dbReference type="KEGG" id="pbr:PB2503_02912"/>
<dbReference type="InterPro" id="IPR012480">
    <property type="entry name" value="Hepar_II_III_C"/>
</dbReference>
<sequence>MVTAAKAGEDHLAATVGQWFHYYGTYEQTAWHPYLVARRSIALLRHIEDLFVRMDNPGRAAVLDHLARSARHLARRTGYARGRRRNVTIASARTLLSLCLPPERLIGQPGETGLAEALKPLTEGTLPFGWRSHTSLLDTGYTLLTVKESFRGRRLSPPGALDDSLKTIRLLAGALLETTGGLRLPGQSAPSPSLLSALSPSDHSAADRLLTDLGMGRVTAGTVKVLLDGGNHEDEETAIPGALSISADGQPLIVNCGAPSPIAAAFARRLRPWREALLAQAAGSTLSDLPIEGTPSLIRPDPLTLLFDHKGRTARHARRIVLSPDGHDISGDDAIEAPASGTLRFHLAPEARVDREEDSLLIRIGRERWRFSGPSTIEIEESVSAWIDGTIVDSKQIVVPLFPGHPVQWTLGRDR</sequence>
<dbReference type="GO" id="GO:0016829">
    <property type="term" value="F:lyase activity"/>
    <property type="evidence" value="ECO:0007669"/>
    <property type="project" value="InterPro"/>
</dbReference>
<name>E0TD00_PARBH</name>
<accession>E0TD00</accession>
<dbReference type="eggNOG" id="COG5360">
    <property type="taxonomic scope" value="Bacteria"/>
</dbReference>
<dbReference type="HOGENOM" id="CLU_661965_0_0_5"/>
<evidence type="ECO:0000259" key="1">
    <source>
        <dbReference type="Pfam" id="PF07940"/>
    </source>
</evidence>
<evidence type="ECO:0000313" key="3">
    <source>
        <dbReference type="Proteomes" id="UP000001302"/>
    </source>
</evidence>
<dbReference type="AlphaFoldDB" id="E0TD00"/>